<dbReference type="PANTHER" id="PTHR34575:SF1">
    <property type="entry name" value="PROTEIN PAM68, CHLOROPLASTIC"/>
    <property type="match status" value="1"/>
</dbReference>
<proteinExistence type="predicted"/>
<feature type="compositionally biased region" description="Basic and acidic residues" evidence="1">
    <location>
        <begin position="41"/>
        <end position="53"/>
    </location>
</feature>
<protein>
    <submittedName>
        <fullName evidence="3">PAM68 family protein</fullName>
    </submittedName>
</protein>
<feature type="transmembrane region" description="Helical" evidence="2">
    <location>
        <begin position="67"/>
        <end position="88"/>
    </location>
</feature>
<feature type="transmembrane region" description="Helical" evidence="2">
    <location>
        <begin position="100"/>
        <end position="121"/>
    </location>
</feature>
<evidence type="ECO:0000256" key="2">
    <source>
        <dbReference type="SAM" id="Phobius"/>
    </source>
</evidence>
<accession>A0ABR9V0T3</accession>
<keyword evidence="2" id="KW-1133">Transmembrane helix</keyword>
<comment type="caution">
    <text evidence="3">The sequence shown here is derived from an EMBL/GenBank/DDBJ whole genome shotgun (WGS) entry which is preliminary data.</text>
</comment>
<evidence type="ECO:0000313" key="4">
    <source>
        <dbReference type="Proteomes" id="UP000654604"/>
    </source>
</evidence>
<keyword evidence="2" id="KW-0472">Membrane</keyword>
<dbReference type="EMBL" id="JADEWC010000003">
    <property type="protein sequence ID" value="MBE9221493.1"/>
    <property type="molecule type" value="Genomic_DNA"/>
</dbReference>
<evidence type="ECO:0000256" key="1">
    <source>
        <dbReference type="SAM" id="MobiDB-lite"/>
    </source>
</evidence>
<feature type="compositionally biased region" description="Basic and acidic residues" evidence="1">
    <location>
        <begin position="1"/>
        <end position="27"/>
    </location>
</feature>
<reference evidence="3 4" key="1">
    <citation type="submission" date="2020-10" db="EMBL/GenBank/DDBJ databases">
        <authorList>
            <person name="Castelo-Branco R."/>
            <person name="Eusebio N."/>
            <person name="Adriana R."/>
            <person name="Vieira A."/>
            <person name="Brugerolle De Fraissinette N."/>
            <person name="Rezende De Castro R."/>
            <person name="Schneider M.P."/>
            <person name="Vasconcelos V."/>
            <person name="Leao P.N."/>
        </authorList>
    </citation>
    <scope>NUCLEOTIDE SEQUENCE [LARGE SCALE GENOMIC DNA]</scope>
    <source>
        <strain evidence="3 4">LEGE 03274</strain>
    </source>
</reference>
<name>A0ABR9V0T3_9CHRO</name>
<gene>
    <name evidence="3" type="ORF">IQ215_02170</name>
</gene>
<sequence>MPSPSERKPLPFEPKSKKEKVEKKPPTENKSQNSVKPTPETVKRNKKQEASLKEIPEEVSKRMVRRMAIFSGIPTGLGISSFFLFYLIVTQEWFKIPNTAVLLVSLGLFGLGVLGLSYGIFSTSWDEGRVGSLLGTEEFSLNVGRMLSAWRTARQEAKEAREAKNQLKD</sequence>
<feature type="region of interest" description="Disordered" evidence="1">
    <location>
        <begin position="1"/>
        <end position="53"/>
    </location>
</feature>
<dbReference type="Proteomes" id="UP000654604">
    <property type="component" value="Unassembled WGS sequence"/>
</dbReference>
<keyword evidence="4" id="KW-1185">Reference proteome</keyword>
<keyword evidence="2" id="KW-0812">Transmembrane</keyword>
<dbReference type="InterPro" id="IPR021855">
    <property type="entry name" value="PAM68-like"/>
</dbReference>
<evidence type="ECO:0000313" key="3">
    <source>
        <dbReference type="EMBL" id="MBE9221493.1"/>
    </source>
</evidence>
<dbReference type="RefSeq" id="WP_193799688.1">
    <property type="nucleotide sequence ID" value="NZ_JADEWC010000003.1"/>
</dbReference>
<organism evidence="3 4">
    <name type="scientific">Cyanobacterium stanieri LEGE 03274</name>
    <dbReference type="NCBI Taxonomy" id="1828756"/>
    <lineage>
        <taxon>Bacteria</taxon>
        <taxon>Bacillati</taxon>
        <taxon>Cyanobacteriota</taxon>
        <taxon>Cyanophyceae</taxon>
        <taxon>Oscillatoriophycideae</taxon>
        <taxon>Chroococcales</taxon>
        <taxon>Geminocystaceae</taxon>
        <taxon>Cyanobacterium</taxon>
    </lineage>
</organism>
<dbReference type="Pfam" id="PF11947">
    <property type="entry name" value="DUF3464"/>
    <property type="match status" value="1"/>
</dbReference>
<dbReference type="PANTHER" id="PTHR34575">
    <property type="entry name" value="PROTEIN PAM68, CHLOROPLASTIC"/>
    <property type="match status" value="1"/>
</dbReference>